<dbReference type="InterPro" id="IPR036249">
    <property type="entry name" value="Thioredoxin-like_sf"/>
</dbReference>
<dbReference type="AlphaFoldDB" id="A0A3D8L0E3"/>
<dbReference type="OrthoDB" id="882770at2"/>
<organism evidence="2 3">
    <name type="scientific">Pontibacter diazotrophicus</name>
    <dbReference type="NCBI Taxonomy" id="1400979"/>
    <lineage>
        <taxon>Bacteria</taxon>
        <taxon>Pseudomonadati</taxon>
        <taxon>Bacteroidota</taxon>
        <taxon>Cytophagia</taxon>
        <taxon>Cytophagales</taxon>
        <taxon>Hymenobacteraceae</taxon>
        <taxon>Pontibacter</taxon>
    </lineage>
</organism>
<dbReference type="RefSeq" id="WP_115568548.1">
    <property type="nucleotide sequence ID" value="NZ_QRGR01000055.1"/>
</dbReference>
<gene>
    <name evidence="2" type="ORF">DXT99_26135</name>
</gene>
<comment type="caution">
    <text evidence="2">The sequence shown here is derived from an EMBL/GenBank/DDBJ whole genome shotgun (WGS) entry which is preliminary data.</text>
</comment>
<keyword evidence="3" id="KW-1185">Reference proteome</keyword>
<dbReference type="InterPro" id="IPR013766">
    <property type="entry name" value="Thioredoxin_domain"/>
</dbReference>
<dbReference type="SUPFAM" id="SSF52833">
    <property type="entry name" value="Thioredoxin-like"/>
    <property type="match status" value="1"/>
</dbReference>
<name>A0A3D8L0E3_9BACT</name>
<dbReference type="Pfam" id="PF00085">
    <property type="entry name" value="Thioredoxin"/>
    <property type="match status" value="1"/>
</dbReference>
<dbReference type="Proteomes" id="UP000256708">
    <property type="component" value="Unassembled WGS sequence"/>
</dbReference>
<feature type="domain" description="Thioredoxin" evidence="1">
    <location>
        <begin position="1"/>
        <end position="105"/>
    </location>
</feature>
<evidence type="ECO:0000313" key="2">
    <source>
        <dbReference type="EMBL" id="RDV10687.1"/>
    </source>
</evidence>
<sequence length="105" mass="11878">MTIIECNDDHLRLLIFEKEKVIVKFIDPACEVCKQLAPSFTRFSSDPAYNDITFVRMNASENPVSSKEVRLTGTPFFATYRKGTLRDCGVVATEEEIKALLDSLK</sequence>
<dbReference type="Gene3D" id="3.40.30.10">
    <property type="entry name" value="Glutaredoxin"/>
    <property type="match status" value="1"/>
</dbReference>
<dbReference type="EMBL" id="QRGR01000055">
    <property type="protein sequence ID" value="RDV10687.1"/>
    <property type="molecule type" value="Genomic_DNA"/>
</dbReference>
<dbReference type="CDD" id="cd02947">
    <property type="entry name" value="TRX_family"/>
    <property type="match status" value="1"/>
</dbReference>
<reference evidence="3" key="1">
    <citation type="submission" date="2018-08" db="EMBL/GenBank/DDBJ databases">
        <authorList>
            <person name="Liu Z.-W."/>
            <person name="Du Z.-J."/>
        </authorList>
    </citation>
    <scope>NUCLEOTIDE SEQUENCE [LARGE SCALE GENOMIC DNA]</scope>
    <source>
        <strain evidence="3">H4X</strain>
    </source>
</reference>
<protein>
    <submittedName>
        <fullName evidence="2">Thioredoxin</fullName>
    </submittedName>
</protein>
<accession>A0A3D8L0E3</accession>
<proteinExistence type="predicted"/>
<evidence type="ECO:0000259" key="1">
    <source>
        <dbReference type="PROSITE" id="PS51352"/>
    </source>
</evidence>
<evidence type="ECO:0000313" key="3">
    <source>
        <dbReference type="Proteomes" id="UP000256708"/>
    </source>
</evidence>
<dbReference type="PROSITE" id="PS51352">
    <property type="entry name" value="THIOREDOXIN_2"/>
    <property type="match status" value="1"/>
</dbReference>